<comment type="caution">
    <text evidence="1">The sequence shown here is derived from an EMBL/GenBank/DDBJ whole genome shotgun (WGS) entry which is preliminary data.</text>
</comment>
<dbReference type="AlphaFoldDB" id="A0A4R0RHS8"/>
<reference evidence="1 2" key="1">
    <citation type="submission" date="2018-11" db="EMBL/GenBank/DDBJ databases">
        <title>Genome assembly of Steccherinum ochraceum LE-BIN_3174, the white-rot fungus of the Steccherinaceae family (The Residual Polyporoid clade, Polyporales, Basidiomycota).</title>
        <authorList>
            <person name="Fedorova T.V."/>
            <person name="Glazunova O.A."/>
            <person name="Landesman E.O."/>
            <person name="Moiseenko K.V."/>
            <person name="Psurtseva N.V."/>
            <person name="Savinova O.S."/>
            <person name="Shakhova N.V."/>
            <person name="Tyazhelova T.V."/>
            <person name="Vasina D.V."/>
        </authorList>
    </citation>
    <scope>NUCLEOTIDE SEQUENCE [LARGE SCALE GENOMIC DNA]</scope>
    <source>
        <strain evidence="1 2">LE-BIN_3174</strain>
    </source>
</reference>
<evidence type="ECO:0000313" key="2">
    <source>
        <dbReference type="Proteomes" id="UP000292702"/>
    </source>
</evidence>
<accession>A0A4R0RHS8</accession>
<protein>
    <submittedName>
        <fullName evidence="1">Uncharacterized protein</fullName>
    </submittedName>
</protein>
<evidence type="ECO:0000313" key="1">
    <source>
        <dbReference type="EMBL" id="TCD64389.1"/>
    </source>
</evidence>
<sequence>MATFLYSSGLVLPPSSPSRNRLDDDDRALPVLKDVMDNVEDLRCMIAKGYDTDEGISELVDYAVNQRPLFIPSLHDAPLALARHYVYATLLTDLILYSMTAIVDDVPEDILPEYMWAQRGFIKLFEETTSEMRLRYCMDFKGGVLDTPEMSFAVVHMSKINLCQCLMRPGINQITEALSLLEDTIHKFKDSVLFLDGTRDAHKPWLYDPLLYTLYAEACMLSNKLNADTKTVMEHALESLLKKKRAIRDVDLHIILVRAGLAKVLSVLDIEPETRKVHTDWAASTLRKNPRFKSRVIRYLRDTDQPIHPVAAALGEEWFEEREPTAPSSLTSRSYRALVTSKNTLEARRAEGSISDKGIKEIANAVKWITIPHYANSEAIMHAMSLPLDLTRSDTHCVLRVVKADTTRAARESQDIRDKFYVSKWGVFKIQDVRSDIMFCEKFKSLEETDRSIDALIHPCEAAVVGTKVLVLTWIVLQDRDTEAALRMDAFCLGEDFIRRTPYDPAWRKNVNRKRSAPELLVPPCGAPDRELDYDDSRQALVPRSRRPRSDRQWRVPRMDARTMDMKIRRMLA</sequence>
<dbReference type="OrthoDB" id="432970at2759"/>
<gene>
    <name evidence="1" type="ORF">EIP91_004136</name>
</gene>
<keyword evidence="2" id="KW-1185">Reference proteome</keyword>
<organism evidence="1 2">
    <name type="scientific">Steccherinum ochraceum</name>
    <dbReference type="NCBI Taxonomy" id="92696"/>
    <lineage>
        <taxon>Eukaryota</taxon>
        <taxon>Fungi</taxon>
        <taxon>Dikarya</taxon>
        <taxon>Basidiomycota</taxon>
        <taxon>Agaricomycotina</taxon>
        <taxon>Agaricomycetes</taxon>
        <taxon>Polyporales</taxon>
        <taxon>Steccherinaceae</taxon>
        <taxon>Steccherinum</taxon>
    </lineage>
</organism>
<dbReference type="Proteomes" id="UP000292702">
    <property type="component" value="Unassembled WGS sequence"/>
</dbReference>
<dbReference type="EMBL" id="RWJN01000239">
    <property type="protein sequence ID" value="TCD64389.1"/>
    <property type="molecule type" value="Genomic_DNA"/>
</dbReference>
<name>A0A4R0RHS8_9APHY</name>
<proteinExistence type="predicted"/>